<evidence type="ECO:0000313" key="2">
    <source>
        <dbReference type="EMBL" id="RFU76442.1"/>
    </source>
</evidence>
<comment type="caution">
    <text evidence="2">The sequence shown here is derived from an EMBL/GenBank/DDBJ whole genome shotgun (WGS) entry which is preliminary data.</text>
</comment>
<proteinExistence type="predicted"/>
<name>A0A395NJZ9_TRIAR</name>
<sequence length="386" mass="43007">MSTAGRDAIPDGFEPDGKALSEVDKERLDNSLRELQEFKFLARYGDIAGLVWNDLKVADARLRISSDSGKVSLPRTAIEIIQMIREEQGLAEGFPVWPEFSDARREMGPYGDQLIALASHLVDRMDIETVVFAVEVYASRNQICHWARPDLKAEGLDKSEAAKLFVQALDKDRADLESELPDNWSDHKGKWDILIDHFQSSRVQKSGEGLWEAKDTGSGAVRSRAVREASRSLTDYGTFRELHVSAQHTLFDWRLFSAEPEIRHPSAAEFAKRGRSFSDPFQYMPGTLGAPMDVTGPISTKRESPDDATGEASGSAAKTPTSGEREMQARLNLAKHFLDERTKIASKCKGDSEEVKSRFAIFLTDALAKLKQGAARLRHKALKARD</sequence>
<feature type="region of interest" description="Disordered" evidence="1">
    <location>
        <begin position="288"/>
        <end position="325"/>
    </location>
</feature>
<dbReference type="OrthoDB" id="4776104at2759"/>
<accession>A0A395NJZ9</accession>
<dbReference type="EMBL" id="PXOA01000351">
    <property type="protein sequence ID" value="RFU76442.1"/>
    <property type="molecule type" value="Genomic_DNA"/>
</dbReference>
<keyword evidence="3" id="KW-1185">Reference proteome</keyword>
<reference evidence="2 3" key="1">
    <citation type="journal article" date="2018" name="PLoS Pathog.">
        <title>Evolution of structural diversity of trichothecenes, a family of toxins produced by plant pathogenic and entomopathogenic fungi.</title>
        <authorList>
            <person name="Proctor R.H."/>
            <person name="McCormick S.P."/>
            <person name="Kim H.S."/>
            <person name="Cardoza R.E."/>
            <person name="Stanley A.M."/>
            <person name="Lindo L."/>
            <person name="Kelly A."/>
            <person name="Brown D.W."/>
            <person name="Lee T."/>
            <person name="Vaughan M.M."/>
            <person name="Alexander N.J."/>
            <person name="Busman M."/>
            <person name="Gutierrez S."/>
        </authorList>
    </citation>
    <scope>NUCLEOTIDE SEQUENCE [LARGE SCALE GENOMIC DNA]</scope>
    <source>
        <strain evidence="2 3">IBT 40837</strain>
    </source>
</reference>
<evidence type="ECO:0000256" key="1">
    <source>
        <dbReference type="SAM" id="MobiDB-lite"/>
    </source>
</evidence>
<protein>
    <submittedName>
        <fullName evidence="2">Uncharacterized protein</fullName>
    </submittedName>
</protein>
<dbReference type="Proteomes" id="UP000266272">
    <property type="component" value="Unassembled WGS sequence"/>
</dbReference>
<evidence type="ECO:0000313" key="3">
    <source>
        <dbReference type="Proteomes" id="UP000266272"/>
    </source>
</evidence>
<dbReference type="AlphaFoldDB" id="A0A395NJZ9"/>
<organism evidence="2 3">
    <name type="scientific">Trichoderma arundinaceum</name>
    <dbReference type="NCBI Taxonomy" id="490622"/>
    <lineage>
        <taxon>Eukaryota</taxon>
        <taxon>Fungi</taxon>
        <taxon>Dikarya</taxon>
        <taxon>Ascomycota</taxon>
        <taxon>Pezizomycotina</taxon>
        <taxon>Sordariomycetes</taxon>
        <taxon>Hypocreomycetidae</taxon>
        <taxon>Hypocreales</taxon>
        <taxon>Hypocreaceae</taxon>
        <taxon>Trichoderma</taxon>
    </lineage>
</organism>
<gene>
    <name evidence="2" type="ORF">TARUN_5798</name>
</gene>